<comment type="subcellular location">
    <subcellularLocation>
        <location evidence="1">Cell membrane</location>
        <topology evidence="1">Single-pass membrane protein</topology>
    </subcellularLocation>
    <subcellularLocation>
        <location evidence="7">Cell membrane</location>
        <topology evidence="7">Single-pass type II membrane protein</topology>
    </subcellularLocation>
</comment>
<accession>A0A7D4BIZ0</accession>
<evidence type="ECO:0000313" key="9">
    <source>
        <dbReference type="EMBL" id="QKG79079.1"/>
    </source>
</evidence>
<dbReference type="EMBL" id="CP041345">
    <property type="protein sequence ID" value="QKG79079.1"/>
    <property type="molecule type" value="Genomic_DNA"/>
</dbReference>
<dbReference type="InterPro" id="IPR003400">
    <property type="entry name" value="ExbD"/>
</dbReference>
<feature type="transmembrane region" description="Helical" evidence="8">
    <location>
        <begin position="12"/>
        <end position="33"/>
    </location>
</feature>
<keyword evidence="4 7" id="KW-0812">Transmembrane</keyword>
<dbReference type="AlphaFoldDB" id="A0A7D4BIZ0"/>
<keyword evidence="3" id="KW-1003">Cell membrane</keyword>
<dbReference type="Pfam" id="PF02472">
    <property type="entry name" value="ExbD"/>
    <property type="match status" value="1"/>
</dbReference>
<evidence type="ECO:0000256" key="4">
    <source>
        <dbReference type="ARBA" id="ARBA00022692"/>
    </source>
</evidence>
<dbReference type="GO" id="GO:0022857">
    <property type="term" value="F:transmembrane transporter activity"/>
    <property type="evidence" value="ECO:0007669"/>
    <property type="project" value="InterPro"/>
</dbReference>
<comment type="similarity">
    <text evidence="2 7">Belongs to the ExbD/TolR family.</text>
</comment>
<evidence type="ECO:0000256" key="7">
    <source>
        <dbReference type="RuleBase" id="RU003879"/>
    </source>
</evidence>
<evidence type="ECO:0000313" key="10">
    <source>
        <dbReference type="Proteomes" id="UP000500961"/>
    </source>
</evidence>
<reference evidence="9 10" key="1">
    <citation type="submission" date="2019-07" db="EMBL/GenBank/DDBJ databases">
        <title>Thalassofilum flectens gen. nov., sp. nov., a novel moderate thermophilic anaerobe from a shallow sea hot spring in Kunashir Island (Russia), representing a new family in the order Bacteroidales, and proposal of Thalassofilacea fam. nov.</title>
        <authorList>
            <person name="Kochetkova T.V."/>
            <person name="Podosokorskaya O.A."/>
            <person name="Novikov A."/>
            <person name="Elcheninov A.G."/>
            <person name="Toshchakov S.V."/>
            <person name="Kublanov I.V."/>
        </authorList>
    </citation>
    <scope>NUCLEOTIDE SEQUENCE [LARGE SCALE GENOMIC DNA]</scope>
    <source>
        <strain evidence="9 10">38-H</strain>
    </source>
</reference>
<sequence>MATFKRKGKNEIQAISTASLPDIVFMLLFFFMVSTTMRETTLMVRTQLPEATEVSKLEKKSLVSYIYIGPPTKQFQALFGTEPRIQLNDSFKTLDDIRDFIASEREAMKEEDKPLLTTSLKIDKDTRMGIVTDVKQELRKASALKIVYAARKAE</sequence>
<keyword evidence="7" id="KW-0813">Transport</keyword>
<evidence type="ECO:0000256" key="5">
    <source>
        <dbReference type="ARBA" id="ARBA00022989"/>
    </source>
</evidence>
<gene>
    <name evidence="9" type="ORF">FHG85_01965</name>
</gene>
<dbReference type="RefSeq" id="WP_173072597.1">
    <property type="nucleotide sequence ID" value="NZ_CP041345.1"/>
</dbReference>
<dbReference type="GO" id="GO:0015031">
    <property type="term" value="P:protein transport"/>
    <property type="evidence" value="ECO:0007669"/>
    <property type="project" value="UniProtKB-KW"/>
</dbReference>
<organism evidence="9 10">
    <name type="scientific">Tenuifilum thalassicum</name>
    <dbReference type="NCBI Taxonomy" id="2590900"/>
    <lineage>
        <taxon>Bacteria</taxon>
        <taxon>Pseudomonadati</taxon>
        <taxon>Bacteroidota</taxon>
        <taxon>Bacteroidia</taxon>
        <taxon>Bacteroidales</taxon>
        <taxon>Tenuifilaceae</taxon>
        <taxon>Tenuifilum</taxon>
    </lineage>
</organism>
<evidence type="ECO:0000256" key="8">
    <source>
        <dbReference type="SAM" id="Phobius"/>
    </source>
</evidence>
<proteinExistence type="inferred from homology"/>
<keyword evidence="5 8" id="KW-1133">Transmembrane helix</keyword>
<dbReference type="KEGG" id="ttz:FHG85_01965"/>
<evidence type="ECO:0000256" key="6">
    <source>
        <dbReference type="ARBA" id="ARBA00023136"/>
    </source>
</evidence>
<keyword evidence="6 8" id="KW-0472">Membrane</keyword>
<evidence type="ECO:0000256" key="2">
    <source>
        <dbReference type="ARBA" id="ARBA00005811"/>
    </source>
</evidence>
<keyword evidence="10" id="KW-1185">Reference proteome</keyword>
<evidence type="ECO:0000256" key="3">
    <source>
        <dbReference type="ARBA" id="ARBA00022475"/>
    </source>
</evidence>
<dbReference type="Proteomes" id="UP000500961">
    <property type="component" value="Chromosome"/>
</dbReference>
<keyword evidence="7" id="KW-0653">Protein transport</keyword>
<name>A0A7D4BIZ0_9BACT</name>
<protein>
    <submittedName>
        <fullName evidence="9">Biopolymer transporter ExbD</fullName>
    </submittedName>
</protein>
<evidence type="ECO:0000256" key="1">
    <source>
        <dbReference type="ARBA" id="ARBA00004162"/>
    </source>
</evidence>
<dbReference type="GO" id="GO:0005886">
    <property type="term" value="C:plasma membrane"/>
    <property type="evidence" value="ECO:0007669"/>
    <property type="project" value="UniProtKB-SubCell"/>
</dbReference>